<evidence type="ECO:0000256" key="9">
    <source>
        <dbReference type="ARBA" id="ARBA00022801"/>
    </source>
</evidence>
<keyword evidence="10" id="KW-0862">Zinc</keyword>
<keyword evidence="8" id="KW-0479">Metal-binding</keyword>
<dbReference type="NCBIfam" id="TIGR02412">
    <property type="entry name" value="pepN_strep_liv"/>
    <property type="match status" value="1"/>
</dbReference>
<dbReference type="GO" id="GO:0006508">
    <property type="term" value="P:proteolysis"/>
    <property type="evidence" value="ECO:0007669"/>
    <property type="project" value="UniProtKB-KW"/>
</dbReference>
<dbReference type="SUPFAM" id="SSF63737">
    <property type="entry name" value="Leukotriene A4 hydrolase N-terminal domain"/>
    <property type="match status" value="1"/>
</dbReference>
<dbReference type="GO" id="GO:0070006">
    <property type="term" value="F:metalloaminopeptidase activity"/>
    <property type="evidence" value="ECO:0007669"/>
    <property type="project" value="TreeGrafter"/>
</dbReference>
<dbReference type="GO" id="GO:0005737">
    <property type="term" value="C:cytoplasm"/>
    <property type="evidence" value="ECO:0007669"/>
    <property type="project" value="TreeGrafter"/>
</dbReference>
<sequence length="854" mass="95047">MPAPNLTRDQAKQRAELLEVDSYEIELDLTDGNGRPGEQTFDSRTRVTFSAVRPGESSWVDIVADGVRSATLNGTALDVSGYVEDDGVALPELAATNELVVEADCRYMNTGEGLHRFVDPVDDGVYLYTQFETADAKRMFACFDQPDLKATYRLTVIAPKDWKLISNALVESRADTAEGAVRTVFAVSERISTYLVALIAGPYAEWRDEYSDAHRTIPLGIYCRSSLGEYMDAERLFTETKQGFGFYHENFGTPYPFSKYDQLFVPEFNAGAMENAGAVTFLEDYVFRSRVTRYSYERRAETLLHEMAHMWFGDLVTMRWWDDLWLNESFATWASVLAQAEATEYTGAWTSFANIEKSWAYRQDQLPSTHPIAADIVDLHAVEVNFDGITYAKGASVLKQLVAYVGLDNFLAGLRVYFRKHAWDNATLADLLGALEEASGRDLSWWSAQWLETTGLNSLRPRFEVDEQGRFTSFAVLQSGAKPGAGELRTHRVAVGVYDDDGSGKLVRTHRVELDVDGERTEVPDLVGSAAGKLVLVNDDDLTYCTMRLDSDSLVTLIDRIGDISEPLPRTLCWSAAWEMTREAELKARDFVTLVQRGIHAETEVGVVQRLLLQAQTALNSYAEQKWAREQGWPSFTARLLELATAAEPGSDHQLAFVNSLAGSVLDDQTLTVLAGWFDGSAPLPGLTVDTDLRWRLLHALVAHGRASDAEIDAEQARDDTATGRRHAERSRALRPDAESKAKAWQRAVHDDELPNAVNEAIITGFSHPAQKHLLGDYVTKYFDVIDEVWTRRSSERAQPTVMGLYPSWAVDTDGVAAADAWLGGEHPPALRRLVSEGRAGIVRALAAREFDES</sequence>
<keyword evidence="19" id="KW-1185">Reference proteome</keyword>
<dbReference type="InterPro" id="IPR012778">
    <property type="entry name" value="Pept_M1_aminopeptidase"/>
</dbReference>
<accession>A0A934V2S3</accession>
<feature type="domain" description="Peptidase M1 membrane alanine aminopeptidase" evidence="15">
    <location>
        <begin position="239"/>
        <end position="450"/>
    </location>
</feature>
<dbReference type="GO" id="GO:0005615">
    <property type="term" value="C:extracellular space"/>
    <property type="evidence" value="ECO:0007669"/>
    <property type="project" value="TreeGrafter"/>
</dbReference>
<feature type="domain" description="ERAP1-like C-terminal" evidence="16">
    <location>
        <begin position="534"/>
        <end position="842"/>
    </location>
</feature>
<dbReference type="GO" id="GO:0042277">
    <property type="term" value="F:peptide binding"/>
    <property type="evidence" value="ECO:0007669"/>
    <property type="project" value="TreeGrafter"/>
</dbReference>
<dbReference type="Pfam" id="PF01433">
    <property type="entry name" value="Peptidase_M1"/>
    <property type="match status" value="1"/>
</dbReference>
<evidence type="ECO:0000256" key="10">
    <source>
        <dbReference type="ARBA" id="ARBA00022833"/>
    </source>
</evidence>
<evidence type="ECO:0000256" key="1">
    <source>
        <dbReference type="ARBA" id="ARBA00000098"/>
    </source>
</evidence>
<evidence type="ECO:0000313" key="19">
    <source>
        <dbReference type="Proteomes" id="UP000635245"/>
    </source>
</evidence>
<organism evidence="18 19">
    <name type="scientific">Prauserella cavernicola</name>
    <dbReference type="NCBI Taxonomy" id="2800127"/>
    <lineage>
        <taxon>Bacteria</taxon>
        <taxon>Bacillati</taxon>
        <taxon>Actinomycetota</taxon>
        <taxon>Actinomycetes</taxon>
        <taxon>Pseudonocardiales</taxon>
        <taxon>Pseudonocardiaceae</taxon>
        <taxon>Prauserella</taxon>
    </lineage>
</organism>
<name>A0A934V2S3_9PSEU</name>
<dbReference type="AlphaFoldDB" id="A0A934V2S3"/>
<dbReference type="InterPro" id="IPR024571">
    <property type="entry name" value="ERAP1-like_C_dom"/>
</dbReference>
<evidence type="ECO:0000259" key="15">
    <source>
        <dbReference type="Pfam" id="PF01433"/>
    </source>
</evidence>
<keyword evidence="9 18" id="KW-0378">Hydrolase</keyword>
<dbReference type="GO" id="GO:0008270">
    <property type="term" value="F:zinc ion binding"/>
    <property type="evidence" value="ECO:0007669"/>
    <property type="project" value="InterPro"/>
</dbReference>
<dbReference type="GO" id="GO:0043171">
    <property type="term" value="P:peptide catabolic process"/>
    <property type="evidence" value="ECO:0007669"/>
    <property type="project" value="TreeGrafter"/>
</dbReference>
<evidence type="ECO:0000256" key="14">
    <source>
        <dbReference type="SAM" id="MobiDB-lite"/>
    </source>
</evidence>
<proteinExistence type="inferred from homology"/>
<dbReference type="Gene3D" id="1.10.390.10">
    <property type="entry name" value="Neutral Protease Domain 2"/>
    <property type="match status" value="1"/>
</dbReference>
<reference evidence="18" key="1">
    <citation type="submission" date="2020-12" db="EMBL/GenBank/DDBJ databases">
        <title>Prauserella sp. ASG 168, a novel actinomycete isolated from cave rock.</title>
        <authorList>
            <person name="Suriyachadkun C."/>
        </authorList>
    </citation>
    <scope>NUCLEOTIDE SEQUENCE</scope>
    <source>
        <strain evidence="18">ASG 168</strain>
    </source>
</reference>
<dbReference type="RefSeq" id="WP_200319747.1">
    <property type="nucleotide sequence ID" value="NZ_JAENJH010000004.1"/>
</dbReference>
<dbReference type="PANTHER" id="PTHR11533">
    <property type="entry name" value="PROTEASE M1 ZINC METALLOPROTEASE"/>
    <property type="match status" value="1"/>
</dbReference>
<dbReference type="InterPro" id="IPR014782">
    <property type="entry name" value="Peptidase_M1_dom"/>
</dbReference>
<dbReference type="FunFam" id="2.60.40.1730:FF:000010">
    <property type="entry name" value="Putative aminopeptidase N"/>
    <property type="match status" value="1"/>
</dbReference>
<comment type="similarity">
    <text evidence="3">Belongs to the peptidase M1 family.</text>
</comment>
<evidence type="ECO:0000256" key="13">
    <source>
        <dbReference type="ARBA" id="ARBA00031533"/>
    </source>
</evidence>
<gene>
    <name evidence="18" type="primary">pepN</name>
    <name evidence="18" type="ORF">JHE00_18730</name>
</gene>
<evidence type="ECO:0000256" key="6">
    <source>
        <dbReference type="ARBA" id="ARBA00022438"/>
    </source>
</evidence>
<dbReference type="GO" id="GO:0016285">
    <property type="term" value="F:alanyl aminopeptidase activity"/>
    <property type="evidence" value="ECO:0007669"/>
    <property type="project" value="UniProtKB-EC"/>
</dbReference>
<evidence type="ECO:0000259" key="16">
    <source>
        <dbReference type="Pfam" id="PF11838"/>
    </source>
</evidence>
<dbReference type="Gene3D" id="2.60.40.1730">
    <property type="entry name" value="tricorn interacting facor f3 domain"/>
    <property type="match status" value="1"/>
</dbReference>
<evidence type="ECO:0000256" key="7">
    <source>
        <dbReference type="ARBA" id="ARBA00022670"/>
    </source>
</evidence>
<evidence type="ECO:0000256" key="8">
    <source>
        <dbReference type="ARBA" id="ARBA00022723"/>
    </source>
</evidence>
<keyword evidence="11" id="KW-0482">Metalloprotease</keyword>
<keyword evidence="6 18" id="KW-0031">Aminopeptidase</keyword>
<dbReference type="SUPFAM" id="SSF55486">
    <property type="entry name" value="Metalloproteases ('zincins'), catalytic domain"/>
    <property type="match status" value="1"/>
</dbReference>
<evidence type="ECO:0000256" key="5">
    <source>
        <dbReference type="ARBA" id="ARBA00015611"/>
    </source>
</evidence>
<dbReference type="PANTHER" id="PTHR11533:SF174">
    <property type="entry name" value="PUROMYCIN-SENSITIVE AMINOPEPTIDASE-RELATED"/>
    <property type="match status" value="1"/>
</dbReference>
<dbReference type="EC" id="3.4.11.2" evidence="4"/>
<comment type="caution">
    <text evidence="18">The sequence shown here is derived from an EMBL/GenBank/DDBJ whole genome shotgun (WGS) entry which is preliminary data.</text>
</comment>
<dbReference type="GO" id="GO:0016020">
    <property type="term" value="C:membrane"/>
    <property type="evidence" value="ECO:0007669"/>
    <property type="project" value="TreeGrafter"/>
</dbReference>
<dbReference type="Pfam" id="PF17900">
    <property type="entry name" value="Peptidase_M1_N"/>
    <property type="match status" value="1"/>
</dbReference>
<keyword evidence="7" id="KW-0645">Protease</keyword>
<dbReference type="InterPro" id="IPR042097">
    <property type="entry name" value="Aminopeptidase_N-like_N_sf"/>
</dbReference>
<dbReference type="Pfam" id="PF11838">
    <property type="entry name" value="ERAP1_C"/>
    <property type="match status" value="1"/>
</dbReference>
<dbReference type="CDD" id="cd09602">
    <property type="entry name" value="M1_APN"/>
    <property type="match status" value="1"/>
</dbReference>
<protein>
    <recommendedName>
        <fullName evidence="5">Aminopeptidase N</fullName>
        <ecNumber evidence="4">3.4.11.2</ecNumber>
    </recommendedName>
    <alternativeName>
        <fullName evidence="12">Alanine aminopeptidase</fullName>
    </alternativeName>
    <alternativeName>
        <fullName evidence="13">Lysyl aminopeptidase</fullName>
    </alternativeName>
</protein>
<comment type="cofactor">
    <cofactor evidence="2">
        <name>Zn(2+)</name>
        <dbReference type="ChEBI" id="CHEBI:29105"/>
    </cofactor>
</comment>
<evidence type="ECO:0000256" key="2">
    <source>
        <dbReference type="ARBA" id="ARBA00001947"/>
    </source>
</evidence>
<evidence type="ECO:0000256" key="11">
    <source>
        <dbReference type="ARBA" id="ARBA00023049"/>
    </source>
</evidence>
<dbReference type="FunFam" id="1.10.390.10:FF:000004">
    <property type="entry name" value="Aminopeptidase N"/>
    <property type="match status" value="1"/>
</dbReference>
<evidence type="ECO:0000256" key="12">
    <source>
        <dbReference type="ARBA" id="ARBA00029811"/>
    </source>
</evidence>
<evidence type="ECO:0000256" key="3">
    <source>
        <dbReference type="ARBA" id="ARBA00010136"/>
    </source>
</evidence>
<evidence type="ECO:0000313" key="18">
    <source>
        <dbReference type="EMBL" id="MBK1786371.1"/>
    </source>
</evidence>
<evidence type="ECO:0000259" key="17">
    <source>
        <dbReference type="Pfam" id="PF17900"/>
    </source>
</evidence>
<dbReference type="InterPro" id="IPR050344">
    <property type="entry name" value="Peptidase_M1_aminopeptidases"/>
</dbReference>
<dbReference type="InterPro" id="IPR027268">
    <property type="entry name" value="Peptidase_M4/M1_CTD_sf"/>
</dbReference>
<dbReference type="PRINTS" id="PR00756">
    <property type="entry name" value="ALADIPTASE"/>
</dbReference>
<evidence type="ECO:0000256" key="4">
    <source>
        <dbReference type="ARBA" id="ARBA00012564"/>
    </source>
</evidence>
<dbReference type="EMBL" id="JAENJH010000004">
    <property type="protein sequence ID" value="MBK1786371.1"/>
    <property type="molecule type" value="Genomic_DNA"/>
</dbReference>
<comment type="catalytic activity">
    <reaction evidence="1">
        <text>Release of an N-terminal amino acid, Xaa-|-Yaa- from a peptide, amide or arylamide. Xaa is preferably Ala, but may be most amino acids including Pro (slow action). When a terminal hydrophobic residue is followed by a prolyl residue, the two may be released as an intact Xaa-Pro dipeptide.</text>
        <dbReference type="EC" id="3.4.11.2"/>
    </reaction>
</comment>
<feature type="region of interest" description="Disordered" evidence="14">
    <location>
        <begin position="712"/>
        <end position="740"/>
    </location>
</feature>
<feature type="domain" description="Aminopeptidase N-like N-terminal" evidence="17">
    <location>
        <begin position="115"/>
        <end position="195"/>
    </location>
</feature>
<dbReference type="InterPro" id="IPR045357">
    <property type="entry name" value="Aminopeptidase_N-like_N"/>
</dbReference>
<feature type="compositionally biased region" description="Basic and acidic residues" evidence="14">
    <location>
        <begin position="730"/>
        <end position="740"/>
    </location>
</feature>
<dbReference type="Proteomes" id="UP000635245">
    <property type="component" value="Unassembled WGS sequence"/>
</dbReference>
<dbReference type="InterPro" id="IPR001930">
    <property type="entry name" value="Peptidase_M1"/>
</dbReference>